<evidence type="ECO:0000313" key="5">
    <source>
        <dbReference type="Proteomes" id="UP001642540"/>
    </source>
</evidence>
<dbReference type="EMBL" id="CAXLJM020000062">
    <property type="protein sequence ID" value="CAL8120443.1"/>
    <property type="molecule type" value="Genomic_DNA"/>
</dbReference>
<feature type="domain" description="CN hydrolase" evidence="3">
    <location>
        <begin position="10"/>
        <end position="279"/>
    </location>
</feature>
<dbReference type="PANTHER" id="PTHR46044:SF1">
    <property type="entry name" value="CN HYDROLASE DOMAIN-CONTAINING PROTEIN"/>
    <property type="match status" value="1"/>
</dbReference>
<dbReference type="Proteomes" id="UP001642540">
    <property type="component" value="Unassembled WGS sequence"/>
</dbReference>
<dbReference type="PROSITE" id="PS50263">
    <property type="entry name" value="CN_HYDROLASE"/>
    <property type="match status" value="1"/>
</dbReference>
<comment type="caution">
    <text evidence="4">The sequence shown here is derived from an EMBL/GenBank/DDBJ whole genome shotgun (WGS) entry which is preliminary data.</text>
</comment>
<evidence type="ECO:0000259" key="3">
    <source>
        <dbReference type="PROSITE" id="PS50263"/>
    </source>
</evidence>
<dbReference type="SUPFAM" id="SSF56317">
    <property type="entry name" value="Carbon-nitrogen hydrolase"/>
    <property type="match status" value="1"/>
</dbReference>
<keyword evidence="5" id="KW-1185">Reference proteome</keyword>
<protein>
    <recommendedName>
        <fullName evidence="3">CN hydrolase domain-containing protein</fullName>
    </recommendedName>
</protein>
<accession>A0ABP1RA97</accession>
<dbReference type="Gene3D" id="3.60.110.10">
    <property type="entry name" value="Carbon-nitrogen hydrolase"/>
    <property type="match status" value="1"/>
</dbReference>
<dbReference type="InterPro" id="IPR044149">
    <property type="entry name" value="Nitrilases_CHs"/>
</dbReference>
<gene>
    <name evidence="4" type="ORF">ODALV1_LOCUS18985</name>
</gene>
<dbReference type="InterPro" id="IPR003010">
    <property type="entry name" value="C-N_Hydrolase"/>
</dbReference>
<dbReference type="CDD" id="cd07564">
    <property type="entry name" value="nitrilases_CHs"/>
    <property type="match status" value="1"/>
</dbReference>
<organism evidence="4 5">
    <name type="scientific">Orchesella dallaii</name>
    <dbReference type="NCBI Taxonomy" id="48710"/>
    <lineage>
        <taxon>Eukaryota</taxon>
        <taxon>Metazoa</taxon>
        <taxon>Ecdysozoa</taxon>
        <taxon>Arthropoda</taxon>
        <taxon>Hexapoda</taxon>
        <taxon>Collembola</taxon>
        <taxon>Entomobryomorpha</taxon>
        <taxon>Entomobryoidea</taxon>
        <taxon>Orchesellidae</taxon>
        <taxon>Orchesellinae</taxon>
        <taxon>Orchesella</taxon>
    </lineage>
</organism>
<comment type="similarity">
    <text evidence="1">Belongs to the carbon-nitrogen hydrolase superfamily. Nitrilase family.</text>
</comment>
<dbReference type="PANTHER" id="PTHR46044">
    <property type="entry name" value="NITRILASE"/>
    <property type="match status" value="1"/>
</dbReference>
<feature type="compositionally biased region" description="Basic and acidic residues" evidence="2">
    <location>
        <begin position="333"/>
        <end position="344"/>
    </location>
</feature>
<evidence type="ECO:0000256" key="2">
    <source>
        <dbReference type="SAM" id="MobiDB-lite"/>
    </source>
</evidence>
<feature type="region of interest" description="Disordered" evidence="2">
    <location>
        <begin position="325"/>
        <end position="344"/>
    </location>
</feature>
<evidence type="ECO:0000313" key="4">
    <source>
        <dbReference type="EMBL" id="CAL8120443.1"/>
    </source>
</evidence>
<dbReference type="InterPro" id="IPR036526">
    <property type="entry name" value="C-N_Hydrolase_sf"/>
</dbReference>
<name>A0ABP1RA97_9HEXA</name>
<reference evidence="4 5" key="1">
    <citation type="submission" date="2024-08" db="EMBL/GenBank/DDBJ databases">
        <authorList>
            <person name="Cucini C."/>
            <person name="Frati F."/>
        </authorList>
    </citation>
    <scope>NUCLEOTIDE SEQUENCE [LARGE SCALE GENOMIC DNA]</scope>
</reference>
<evidence type="ECO:0000256" key="1">
    <source>
        <dbReference type="ARBA" id="ARBA00008129"/>
    </source>
</evidence>
<proteinExistence type="inferred from homology"/>
<dbReference type="Pfam" id="PF00795">
    <property type="entry name" value="CN_hydrolase"/>
    <property type="match status" value="1"/>
</dbReference>
<sequence length="344" mass="37980">MSSSSLEKRVKVAVVQACPKIFNVEGTLEKIRTLCKDAAGQGANLVLFPEAFISCYPRGTTFGAVIGSRSAEGRELFRVYWESSVDVPGPVVDQLGRIAKENRIQLVVGVVERDGGTLYCTVLFFTELGEFLGKHRKLMPTAAERLCWGFGDGSTLPVFSTKVGKVGTAICWENYMPALRMALYAKGIEIYCAPTADSRESWLSTMRHIAMEGRCFVLGCNQFIRKKDYPSNFPSEYDKEVDDEFVVCRGGSCIINPLGEILAGPNFEGEAILMAELNMGDIIRGKFDFDATGHYSRPDVFQLRVVEEELSSVVFARSSTRLATSPTSSITQDNKKKTVDDHKA</sequence>